<evidence type="ECO:0000256" key="1">
    <source>
        <dbReference type="SAM" id="MobiDB-lite"/>
    </source>
</evidence>
<sequence length="123" mass="14044">MPKPIHDDGDTCFSTSSPSSVSPSIFRTPCLGLQFQEPQLASIGPYHCTKNLPLQQYKYSFLDSFISGTKSQGKDLRFYVQQMMSLEWRARRCYSEDLSMSSSEFVELMLLDGCFVIEVLRHV</sequence>
<dbReference type="PANTHER" id="PTHR31170">
    <property type="entry name" value="BNAC04G53230D PROTEIN"/>
    <property type="match status" value="1"/>
</dbReference>
<dbReference type="Proteomes" id="UP001396334">
    <property type="component" value="Unassembled WGS sequence"/>
</dbReference>
<accession>A0ABR2Q8Z6</accession>
<dbReference type="EMBL" id="JBBPBN010000043">
    <property type="protein sequence ID" value="KAK8997139.1"/>
    <property type="molecule type" value="Genomic_DNA"/>
</dbReference>
<dbReference type="Pfam" id="PF03140">
    <property type="entry name" value="DUF247"/>
    <property type="match status" value="1"/>
</dbReference>
<name>A0ABR2Q8Z6_9ROSI</name>
<protein>
    <submittedName>
        <fullName evidence="2">Uncharacterized protein</fullName>
    </submittedName>
</protein>
<feature type="region of interest" description="Disordered" evidence="1">
    <location>
        <begin position="1"/>
        <end position="23"/>
    </location>
</feature>
<evidence type="ECO:0000313" key="2">
    <source>
        <dbReference type="EMBL" id="KAK8997139.1"/>
    </source>
</evidence>
<reference evidence="2 3" key="1">
    <citation type="journal article" date="2024" name="G3 (Bethesda)">
        <title>Genome assembly of Hibiscus sabdariffa L. provides insights into metabolisms of medicinal natural products.</title>
        <authorList>
            <person name="Kim T."/>
        </authorList>
    </citation>
    <scope>NUCLEOTIDE SEQUENCE [LARGE SCALE GENOMIC DNA]</scope>
    <source>
        <strain evidence="2">TK-2024</strain>
        <tissue evidence="2">Old leaves</tissue>
    </source>
</reference>
<feature type="compositionally biased region" description="Low complexity" evidence="1">
    <location>
        <begin position="14"/>
        <end position="23"/>
    </location>
</feature>
<gene>
    <name evidence="2" type="ORF">V6N11_020625</name>
</gene>
<proteinExistence type="predicted"/>
<keyword evidence="3" id="KW-1185">Reference proteome</keyword>
<evidence type="ECO:0000313" key="3">
    <source>
        <dbReference type="Proteomes" id="UP001396334"/>
    </source>
</evidence>
<organism evidence="2 3">
    <name type="scientific">Hibiscus sabdariffa</name>
    <name type="common">roselle</name>
    <dbReference type="NCBI Taxonomy" id="183260"/>
    <lineage>
        <taxon>Eukaryota</taxon>
        <taxon>Viridiplantae</taxon>
        <taxon>Streptophyta</taxon>
        <taxon>Embryophyta</taxon>
        <taxon>Tracheophyta</taxon>
        <taxon>Spermatophyta</taxon>
        <taxon>Magnoliopsida</taxon>
        <taxon>eudicotyledons</taxon>
        <taxon>Gunneridae</taxon>
        <taxon>Pentapetalae</taxon>
        <taxon>rosids</taxon>
        <taxon>malvids</taxon>
        <taxon>Malvales</taxon>
        <taxon>Malvaceae</taxon>
        <taxon>Malvoideae</taxon>
        <taxon>Hibiscus</taxon>
    </lineage>
</organism>
<comment type="caution">
    <text evidence="2">The sequence shown here is derived from an EMBL/GenBank/DDBJ whole genome shotgun (WGS) entry which is preliminary data.</text>
</comment>
<dbReference type="InterPro" id="IPR004158">
    <property type="entry name" value="DUF247_pln"/>
</dbReference>